<dbReference type="AlphaFoldDB" id="A0A1L9RCP1"/>
<evidence type="ECO:0000256" key="1">
    <source>
        <dbReference type="SAM" id="Phobius"/>
    </source>
</evidence>
<reference evidence="3" key="1">
    <citation type="journal article" date="2017" name="Genome Biol.">
        <title>Comparative genomics reveals high biological diversity and specific adaptations in the industrially and medically important fungal genus Aspergillus.</title>
        <authorList>
            <person name="de Vries R.P."/>
            <person name="Riley R."/>
            <person name="Wiebenga A."/>
            <person name="Aguilar-Osorio G."/>
            <person name="Amillis S."/>
            <person name="Uchima C.A."/>
            <person name="Anderluh G."/>
            <person name="Asadollahi M."/>
            <person name="Askin M."/>
            <person name="Barry K."/>
            <person name="Battaglia E."/>
            <person name="Bayram O."/>
            <person name="Benocci T."/>
            <person name="Braus-Stromeyer S.A."/>
            <person name="Caldana C."/>
            <person name="Canovas D."/>
            <person name="Cerqueira G.C."/>
            <person name="Chen F."/>
            <person name="Chen W."/>
            <person name="Choi C."/>
            <person name="Clum A."/>
            <person name="Dos Santos R.A."/>
            <person name="Damasio A.R."/>
            <person name="Diallinas G."/>
            <person name="Emri T."/>
            <person name="Fekete E."/>
            <person name="Flipphi M."/>
            <person name="Freyberg S."/>
            <person name="Gallo A."/>
            <person name="Gournas C."/>
            <person name="Habgood R."/>
            <person name="Hainaut M."/>
            <person name="Harispe M.L."/>
            <person name="Henrissat B."/>
            <person name="Hilden K.S."/>
            <person name="Hope R."/>
            <person name="Hossain A."/>
            <person name="Karabika E."/>
            <person name="Karaffa L."/>
            <person name="Karanyi Z."/>
            <person name="Krasevec N."/>
            <person name="Kuo A."/>
            <person name="Kusch H."/>
            <person name="LaButti K."/>
            <person name="Lagendijk E.L."/>
            <person name="Lapidus A."/>
            <person name="Levasseur A."/>
            <person name="Lindquist E."/>
            <person name="Lipzen A."/>
            <person name="Logrieco A.F."/>
            <person name="MacCabe A."/>
            <person name="Maekelae M.R."/>
            <person name="Malavazi I."/>
            <person name="Melin P."/>
            <person name="Meyer V."/>
            <person name="Mielnichuk N."/>
            <person name="Miskei M."/>
            <person name="Molnar A.P."/>
            <person name="Mule G."/>
            <person name="Ngan C.Y."/>
            <person name="Orejas M."/>
            <person name="Orosz E."/>
            <person name="Ouedraogo J.P."/>
            <person name="Overkamp K.M."/>
            <person name="Park H.-S."/>
            <person name="Perrone G."/>
            <person name="Piumi F."/>
            <person name="Punt P.J."/>
            <person name="Ram A.F."/>
            <person name="Ramon A."/>
            <person name="Rauscher S."/>
            <person name="Record E."/>
            <person name="Riano-Pachon D.M."/>
            <person name="Robert V."/>
            <person name="Roehrig J."/>
            <person name="Ruller R."/>
            <person name="Salamov A."/>
            <person name="Salih N.S."/>
            <person name="Samson R.A."/>
            <person name="Sandor E."/>
            <person name="Sanguinetti M."/>
            <person name="Schuetze T."/>
            <person name="Sepcic K."/>
            <person name="Shelest E."/>
            <person name="Sherlock G."/>
            <person name="Sophianopoulou V."/>
            <person name="Squina F.M."/>
            <person name="Sun H."/>
            <person name="Susca A."/>
            <person name="Todd R.B."/>
            <person name="Tsang A."/>
            <person name="Unkles S.E."/>
            <person name="van de Wiele N."/>
            <person name="van Rossen-Uffink D."/>
            <person name="Oliveira J.V."/>
            <person name="Vesth T.C."/>
            <person name="Visser J."/>
            <person name="Yu J.-H."/>
            <person name="Zhou M."/>
            <person name="Andersen M.R."/>
            <person name="Archer D.B."/>
            <person name="Baker S.E."/>
            <person name="Benoit I."/>
            <person name="Brakhage A.A."/>
            <person name="Braus G.H."/>
            <person name="Fischer R."/>
            <person name="Frisvad J.C."/>
            <person name="Goldman G.H."/>
            <person name="Houbraken J."/>
            <person name="Oakley B."/>
            <person name="Pocsi I."/>
            <person name="Scazzocchio C."/>
            <person name="Seiboth B."/>
            <person name="vanKuyk P.A."/>
            <person name="Wortman J."/>
            <person name="Dyer P.S."/>
            <person name="Grigoriev I.V."/>
        </authorList>
    </citation>
    <scope>NUCLEOTIDE SEQUENCE [LARGE SCALE GENOMIC DNA]</scope>
    <source>
        <strain evidence="3">DTO 134E9</strain>
    </source>
</reference>
<feature type="transmembrane region" description="Helical" evidence="1">
    <location>
        <begin position="133"/>
        <end position="155"/>
    </location>
</feature>
<keyword evidence="3" id="KW-1185">Reference proteome</keyword>
<proteinExistence type="predicted"/>
<dbReference type="EMBL" id="KV878214">
    <property type="protein sequence ID" value="OJJ32637.1"/>
    <property type="molecule type" value="Genomic_DNA"/>
</dbReference>
<feature type="transmembrane region" description="Helical" evidence="1">
    <location>
        <begin position="263"/>
        <end position="281"/>
    </location>
</feature>
<dbReference type="RefSeq" id="XP_040686314.1">
    <property type="nucleotide sequence ID" value="XM_040828583.1"/>
</dbReference>
<evidence type="ECO:0000313" key="2">
    <source>
        <dbReference type="EMBL" id="OJJ32637.1"/>
    </source>
</evidence>
<keyword evidence="1" id="KW-1133">Transmembrane helix</keyword>
<dbReference type="Proteomes" id="UP000184383">
    <property type="component" value="Unassembled WGS sequence"/>
</dbReference>
<organism evidence="2 3">
    <name type="scientific">Aspergillus wentii DTO 134E9</name>
    <dbReference type="NCBI Taxonomy" id="1073089"/>
    <lineage>
        <taxon>Eukaryota</taxon>
        <taxon>Fungi</taxon>
        <taxon>Dikarya</taxon>
        <taxon>Ascomycota</taxon>
        <taxon>Pezizomycotina</taxon>
        <taxon>Eurotiomycetes</taxon>
        <taxon>Eurotiomycetidae</taxon>
        <taxon>Eurotiales</taxon>
        <taxon>Aspergillaceae</taxon>
        <taxon>Aspergillus</taxon>
        <taxon>Aspergillus subgen. Cremei</taxon>
    </lineage>
</organism>
<evidence type="ECO:0000313" key="3">
    <source>
        <dbReference type="Proteomes" id="UP000184383"/>
    </source>
</evidence>
<sequence>MGWFPTTREEADGWKFDIVSLVAVIGETTIERHVPPMASSLFGLIPRLIPAPQTLLQTERATRLPPVKDVTVMGVESGTKVEELNFFANIIHEDVNRLKPFEFRMYRISHNLEIGDEQGKTSEIVIDQPFHPFGWMTLTTTISVLMTIGLFIWAACIHDGVALIAIATMSMSTSLGCLSNRWVPVLQARAIKSKVPPGDVVIRTRQGAFVVVHCDEEITRELYVAPDTCKYYLEGAAHRVVLGISTVLLMASIIFFSNCGWTMQTAIGIAYIILNMIYWAVPRVIEEKNTWDLSRYHVEYDGSSDKHCLLDEDRDHRNYTKTLWYAIRETGRTEWVETGHFAPKTKAWDKWLSKAQENIDNDNWDWDAVAYKNEVMGIRH</sequence>
<feature type="transmembrane region" description="Helical" evidence="1">
    <location>
        <begin position="240"/>
        <end position="257"/>
    </location>
</feature>
<name>A0A1L9RCP1_ASPWE</name>
<keyword evidence="1" id="KW-0812">Transmembrane</keyword>
<protein>
    <submittedName>
        <fullName evidence="2">Uncharacterized protein</fullName>
    </submittedName>
</protein>
<dbReference type="GeneID" id="63744431"/>
<dbReference type="VEuPathDB" id="FungiDB:ASPWEDRAFT_115431"/>
<keyword evidence="1" id="KW-0472">Membrane</keyword>
<dbReference type="STRING" id="1073089.A0A1L9RCP1"/>
<gene>
    <name evidence="2" type="ORF">ASPWEDRAFT_115431</name>
</gene>
<dbReference type="OrthoDB" id="5412502at2759"/>
<accession>A0A1L9RCP1</accession>